<reference evidence="5" key="1">
    <citation type="submission" date="2016-10" db="EMBL/GenBank/DDBJ databases">
        <authorList>
            <person name="Varghese N."/>
            <person name="Submissions S."/>
        </authorList>
    </citation>
    <scope>NUCLEOTIDE SEQUENCE [LARGE SCALE GENOMIC DNA]</scope>
    <source>
        <strain evidence="5">IBRC-M 10043</strain>
    </source>
</reference>
<feature type="domain" description="DUF8186" evidence="1">
    <location>
        <begin position="135"/>
        <end position="320"/>
    </location>
</feature>
<dbReference type="InterPro" id="IPR058499">
    <property type="entry name" value="DUF8186"/>
</dbReference>
<gene>
    <name evidence="4" type="ORF">SAMN05216388_100910</name>
</gene>
<dbReference type="EMBL" id="FOCX01000009">
    <property type="protein sequence ID" value="SEO17131.1"/>
    <property type="molecule type" value="Genomic_DNA"/>
</dbReference>
<feature type="domain" description="DUF8186" evidence="3">
    <location>
        <begin position="491"/>
        <end position="575"/>
    </location>
</feature>
<sequence>MNERALRDASRLLLFVSCISLIVVGPVVGHPDPDDHEEEGNGLTDNETARLWSLDSDQFVSESTLNNISDGGSNRTLEQALWNGTDYIHQLPPRTPITWNRHDHHDFPANLTTSYWHPLPEEADITAVKNVPLLNAKEKDRSVGIPGSEFEEGDRGWIQDAHATMFALQPSTHLLKGPDETVQYIDPEGEVLGTVDYRVRVPGPDSLGSDRRAIFKLQRHEIESTCVVQGGDPDREDICSSEYVIGTGDGSHTPTINFSASGRAGSQQRISFAAEVRVTMLKEIQEWQEQENGPGFWETVQENHIDSEKVVSDTEEVTVYNTPRATAYAFEFPSQRQKMGVSFAAQMPWAGIDLPGETRINTLYRFYTARDDTWDTLRIKGQGNENIINSSLHPARTYAFPYKGGPDVDPSPINVSIIDTIGRAEYQSPSPAIPENVSVSPVPKDTNYTQPQTVVARVNSYDPSEIRALGLVHGINLSNDDLPVERKANVTRPEIETELLEFNNSHALFAVTVTDASGDPIRTAGTDAYLEYMGEQYDTNASGQAVIRTPSSTNPRITYVPADWWATDDPQLSASTDAPARSSISTADGIAGIISRVIMLAIPFLLTFWLMDKVPGISTWPPREILKR</sequence>
<dbReference type="InterPro" id="IPR058911">
    <property type="entry name" value="DUF8186_C"/>
</dbReference>
<evidence type="ECO:0000259" key="2">
    <source>
        <dbReference type="Pfam" id="PF26590"/>
    </source>
</evidence>
<feature type="domain" description="DUF8186" evidence="2">
    <location>
        <begin position="326"/>
        <end position="476"/>
    </location>
</feature>
<evidence type="ECO:0000259" key="3">
    <source>
        <dbReference type="Pfam" id="PF26591"/>
    </source>
</evidence>
<organism evidence="4 5">
    <name type="scientific">Halorientalis persicus</name>
    <dbReference type="NCBI Taxonomy" id="1367881"/>
    <lineage>
        <taxon>Archaea</taxon>
        <taxon>Methanobacteriati</taxon>
        <taxon>Methanobacteriota</taxon>
        <taxon>Stenosarchaea group</taxon>
        <taxon>Halobacteria</taxon>
        <taxon>Halobacteriales</taxon>
        <taxon>Haloarculaceae</taxon>
        <taxon>Halorientalis</taxon>
    </lineage>
</organism>
<evidence type="ECO:0000313" key="5">
    <source>
        <dbReference type="Proteomes" id="UP000198775"/>
    </source>
</evidence>
<proteinExistence type="predicted"/>
<evidence type="ECO:0000259" key="1">
    <source>
        <dbReference type="Pfam" id="PF26589"/>
    </source>
</evidence>
<dbReference type="InterPro" id="IPR058910">
    <property type="entry name" value="DUF8186_M"/>
</dbReference>
<accession>A0A1H8MIA4</accession>
<protein>
    <submittedName>
        <fullName evidence="4">Uncharacterized protein</fullName>
    </submittedName>
</protein>
<dbReference type="Pfam" id="PF26591">
    <property type="entry name" value="DUF8186_C"/>
    <property type="match status" value="1"/>
</dbReference>
<dbReference type="Pfam" id="PF26589">
    <property type="entry name" value="DUF8186"/>
    <property type="match status" value="1"/>
</dbReference>
<dbReference type="Pfam" id="PF26590">
    <property type="entry name" value="DUF8186_M"/>
    <property type="match status" value="1"/>
</dbReference>
<evidence type="ECO:0000313" key="4">
    <source>
        <dbReference type="EMBL" id="SEO17131.1"/>
    </source>
</evidence>
<keyword evidence="5" id="KW-1185">Reference proteome</keyword>
<name>A0A1H8MIA4_9EURY</name>
<dbReference type="Proteomes" id="UP000198775">
    <property type="component" value="Unassembled WGS sequence"/>
</dbReference>
<dbReference type="AlphaFoldDB" id="A0A1H8MIA4"/>